<dbReference type="Pfam" id="PF05105">
    <property type="entry name" value="Phage_holin_4_1"/>
    <property type="match status" value="1"/>
</dbReference>
<protein>
    <submittedName>
        <fullName evidence="6">Phage holin family protein</fullName>
    </submittedName>
</protein>
<evidence type="ECO:0000256" key="2">
    <source>
        <dbReference type="ARBA" id="ARBA00022692"/>
    </source>
</evidence>
<evidence type="ECO:0000313" key="7">
    <source>
        <dbReference type="Proteomes" id="UP001153404"/>
    </source>
</evidence>
<dbReference type="Proteomes" id="UP001153404">
    <property type="component" value="Unassembled WGS sequence"/>
</dbReference>
<sequence length="163" mass="17468">MEGVDLLQLKLLLSNAWYAAAAGGKEAFAGGMGAAIGMLLTTILGGWDKALEVLFTLIVLDYVSGVASAIKNHNLNSDKLYWGGIRKIIVLAVVALAAQLDDWLQPGVPMFRTAAIYFYVGREGLSLVENFGALGVSLPGVITKRLEQFNQKEDEAAVKPDTK</sequence>
<keyword evidence="7" id="KW-1185">Reference proteome</keyword>
<accession>A0A9X4QSW9</accession>
<organism evidence="6 7">
    <name type="scientific">Cohnella rhizosphaerae</name>
    <dbReference type="NCBI Taxonomy" id="1457232"/>
    <lineage>
        <taxon>Bacteria</taxon>
        <taxon>Bacillati</taxon>
        <taxon>Bacillota</taxon>
        <taxon>Bacilli</taxon>
        <taxon>Bacillales</taxon>
        <taxon>Paenibacillaceae</taxon>
        <taxon>Cohnella</taxon>
    </lineage>
</organism>
<dbReference type="EMBL" id="JAPDIA010000003">
    <property type="protein sequence ID" value="MDG0809744.1"/>
    <property type="molecule type" value="Genomic_DNA"/>
</dbReference>
<keyword evidence="4" id="KW-0472">Membrane</keyword>
<comment type="subcellular location">
    <subcellularLocation>
        <location evidence="1">Membrane</location>
        <topology evidence="1">Multi-pass membrane protein</topology>
    </subcellularLocation>
</comment>
<evidence type="ECO:0000256" key="1">
    <source>
        <dbReference type="ARBA" id="ARBA00004141"/>
    </source>
</evidence>
<comment type="similarity">
    <text evidence="5">Belongs to the bacteriophage holin family. Cp-1 holin subfamily.</text>
</comment>
<gene>
    <name evidence="6" type="ORF">OMP40_10640</name>
</gene>
<dbReference type="InterPro" id="IPR006480">
    <property type="entry name" value="Phage_holin_4_1"/>
</dbReference>
<keyword evidence="3" id="KW-1133">Transmembrane helix</keyword>
<proteinExistence type="inferred from homology"/>
<evidence type="ECO:0000256" key="4">
    <source>
        <dbReference type="ARBA" id="ARBA00023136"/>
    </source>
</evidence>
<evidence type="ECO:0000256" key="3">
    <source>
        <dbReference type="ARBA" id="ARBA00022989"/>
    </source>
</evidence>
<name>A0A9X4QSW9_9BACL</name>
<reference evidence="6" key="1">
    <citation type="submission" date="2022-10" db="EMBL/GenBank/DDBJ databases">
        <title>Comparative genomic analysis of Cohnella hashimotonis sp. nov., isolated from the International Space Station.</title>
        <authorList>
            <person name="Simpson A."/>
            <person name="Venkateswaran K."/>
        </authorList>
    </citation>
    <scope>NUCLEOTIDE SEQUENCE</scope>
    <source>
        <strain evidence="6">DSM 28161</strain>
    </source>
</reference>
<keyword evidence="2" id="KW-0812">Transmembrane</keyword>
<evidence type="ECO:0000256" key="5">
    <source>
        <dbReference type="ARBA" id="ARBA00023600"/>
    </source>
</evidence>
<evidence type="ECO:0000313" key="6">
    <source>
        <dbReference type="EMBL" id="MDG0809744.1"/>
    </source>
</evidence>
<dbReference type="RefSeq" id="WP_277531218.1">
    <property type="nucleotide sequence ID" value="NZ_JAPDIA010000003.1"/>
</dbReference>
<dbReference type="NCBIfam" id="TIGR01593">
    <property type="entry name" value="holin_tox_secr"/>
    <property type="match status" value="1"/>
</dbReference>
<comment type="caution">
    <text evidence="6">The sequence shown here is derived from an EMBL/GenBank/DDBJ whole genome shotgun (WGS) entry which is preliminary data.</text>
</comment>
<dbReference type="GO" id="GO:0016020">
    <property type="term" value="C:membrane"/>
    <property type="evidence" value="ECO:0007669"/>
    <property type="project" value="UniProtKB-SubCell"/>
</dbReference>
<dbReference type="AlphaFoldDB" id="A0A9X4QSW9"/>